<sequence>MPQIHLKTLLIATTLISWLTPSVDTHADGQAGTDSAVRVVNHLTDSVVRYPVIVLRGEIPPGSTGLKITRNGEPLESAGVLVDSGRFKALVPLTNGDNRLQLSPDGVPSDKSTELNITFQPQTNPYYVRLIWMTDKTGDTRFATPNDEVPQDYEARLRTAAQLMQTFTAERMHDAGYGRKTFRLERDENGEIIVHTLNGNKAAADYYKMSDNRWYGDINGWLNENHPDPFAKNIVLAAYTRKDPQTGKMLGHTALGGGNQGLFGSGSVFSWPRDLSSAMQVFQDDTAVDPSRVHDDSAFRGTYWGLASTTIGATLHEMGHAFGLPHCTDPLGIMTRGFDHFHRAFTFADPVSRVNNQPVEFNDNQVAYFAPISASYLQWTPWFRLDESESMPDSETKITIDHEKKEVRVSSPSGVRWVGFWVGDSVAYHREISGDEPTQEVRFTREEIAKWLNGRKLSTVTSIASDGKAARIAVRD</sequence>
<dbReference type="InterPro" id="IPR053002">
    <property type="entry name" value="Metalloproteinase_M10B"/>
</dbReference>
<proteinExistence type="predicted"/>
<dbReference type="SUPFAM" id="SSF55486">
    <property type="entry name" value="Metalloproteases ('zincins'), catalytic domain"/>
    <property type="match status" value="1"/>
</dbReference>
<dbReference type="PANTHER" id="PTHR21054:SF2">
    <property type="entry name" value="MIP04191P"/>
    <property type="match status" value="1"/>
</dbReference>
<name>A0A5C6A5L0_9BACT</name>
<protein>
    <submittedName>
        <fullName evidence="1">Putative peptidase family protein</fullName>
    </submittedName>
</protein>
<dbReference type="OrthoDB" id="267032at2"/>
<dbReference type="Proteomes" id="UP000320176">
    <property type="component" value="Unassembled WGS sequence"/>
</dbReference>
<dbReference type="RefSeq" id="WP_146522436.1">
    <property type="nucleotide sequence ID" value="NZ_CP151726.1"/>
</dbReference>
<dbReference type="InterPro" id="IPR021917">
    <property type="entry name" value="Unchr_Zn-peptidase-like"/>
</dbReference>
<comment type="caution">
    <text evidence="1">The sequence shown here is derived from an EMBL/GenBank/DDBJ whole genome shotgun (WGS) entry which is preliminary data.</text>
</comment>
<dbReference type="PANTHER" id="PTHR21054">
    <property type="entry name" value="ZINC METALLOPROTEINASE-RELATED"/>
    <property type="match status" value="1"/>
</dbReference>
<evidence type="ECO:0000313" key="1">
    <source>
        <dbReference type="EMBL" id="TWT94607.1"/>
    </source>
</evidence>
<gene>
    <name evidence="1" type="ORF">Pla52n_54280</name>
</gene>
<accession>A0A5C6A5L0</accession>
<dbReference type="EMBL" id="SJPN01000007">
    <property type="protein sequence ID" value="TWT94607.1"/>
    <property type="molecule type" value="Genomic_DNA"/>
</dbReference>
<organism evidence="1 2">
    <name type="scientific">Stieleria varia</name>
    <dbReference type="NCBI Taxonomy" id="2528005"/>
    <lineage>
        <taxon>Bacteria</taxon>
        <taxon>Pseudomonadati</taxon>
        <taxon>Planctomycetota</taxon>
        <taxon>Planctomycetia</taxon>
        <taxon>Pirellulales</taxon>
        <taxon>Pirellulaceae</taxon>
        <taxon>Stieleria</taxon>
    </lineage>
</organism>
<dbReference type="Pfam" id="PF12044">
    <property type="entry name" value="Metallopep"/>
    <property type="match status" value="1"/>
</dbReference>
<reference evidence="1 2" key="1">
    <citation type="submission" date="2019-02" db="EMBL/GenBank/DDBJ databases">
        <title>Deep-cultivation of Planctomycetes and their phenomic and genomic characterization uncovers novel biology.</title>
        <authorList>
            <person name="Wiegand S."/>
            <person name="Jogler M."/>
            <person name="Boedeker C."/>
            <person name="Pinto D."/>
            <person name="Vollmers J."/>
            <person name="Rivas-Marin E."/>
            <person name="Kohn T."/>
            <person name="Peeters S.H."/>
            <person name="Heuer A."/>
            <person name="Rast P."/>
            <person name="Oberbeckmann S."/>
            <person name="Bunk B."/>
            <person name="Jeske O."/>
            <person name="Meyerdierks A."/>
            <person name="Storesund J.E."/>
            <person name="Kallscheuer N."/>
            <person name="Luecker S."/>
            <person name="Lage O.M."/>
            <person name="Pohl T."/>
            <person name="Merkel B.J."/>
            <person name="Hornburger P."/>
            <person name="Mueller R.-W."/>
            <person name="Bruemmer F."/>
            <person name="Labrenz M."/>
            <person name="Spormann A.M."/>
            <person name="Op Den Camp H."/>
            <person name="Overmann J."/>
            <person name="Amann R."/>
            <person name="Jetten M.S.M."/>
            <person name="Mascher T."/>
            <person name="Medema M.H."/>
            <person name="Devos D.P."/>
            <person name="Kaster A.-K."/>
            <person name="Ovreas L."/>
            <person name="Rohde M."/>
            <person name="Galperin M.Y."/>
            <person name="Jogler C."/>
        </authorList>
    </citation>
    <scope>NUCLEOTIDE SEQUENCE [LARGE SCALE GENOMIC DNA]</scope>
    <source>
        <strain evidence="1 2">Pla52n</strain>
    </source>
</reference>
<dbReference type="AlphaFoldDB" id="A0A5C6A5L0"/>
<evidence type="ECO:0000313" key="2">
    <source>
        <dbReference type="Proteomes" id="UP000320176"/>
    </source>
</evidence>
<keyword evidence="2" id="KW-1185">Reference proteome</keyword>